<dbReference type="AlphaFoldDB" id="A0A0E9TS44"/>
<feature type="compositionally biased region" description="Basic residues" evidence="1">
    <location>
        <begin position="25"/>
        <end position="40"/>
    </location>
</feature>
<accession>A0A0E9TS44</accession>
<dbReference type="EMBL" id="GBXM01052320">
    <property type="protein sequence ID" value="JAH56257.1"/>
    <property type="molecule type" value="Transcribed_RNA"/>
</dbReference>
<evidence type="ECO:0000256" key="1">
    <source>
        <dbReference type="SAM" id="MobiDB-lite"/>
    </source>
</evidence>
<reference evidence="2" key="2">
    <citation type="journal article" date="2015" name="Fish Shellfish Immunol.">
        <title>Early steps in the European eel (Anguilla anguilla)-Vibrio vulnificus interaction in the gills: Role of the RtxA13 toxin.</title>
        <authorList>
            <person name="Callol A."/>
            <person name="Pajuelo D."/>
            <person name="Ebbesson L."/>
            <person name="Teles M."/>
            <person name="MacKenzie S."/>
            <person name="Amaro C."/>
        </authorList>
    </citation>
    <scope>NUCLEOTIDE SEQUENCE</scope>
</reference>
<reference evidence="2" key="1">
    <citation type="submission" date="2014-11" db="EMBL/GenBank/DDBJ databases">
        <authorList>
            <person name="Amaro Gonzalez C."/>
        </authorList>
    </citation>
    <scope>NUCLEOTIDE SEQUENCE</scope>
</reference>
<evidence type="ECO:0000313" key="2">
    <source>
        <dbReference type="EMBL" id="JAH56257.1"/>
    </source>
</evidence>
<sequence>MDVIHTHTLINRNDTNHFSHTFMHPSRHTRHTHTHTHTLL</sequence>
<proteinExistence type="predicted"/>
<protein>
    <submittedName>
        <fullName evidence="2">Uncharacterized protein</fullName>
    </submittedName>
</protein>
<feature type="region of interest" description="Disordered" evidence="1">
    <location>
        <begin position="16"/>
        <end position="40"/>
    </location>
</feature>
<name>A0A0E9TS44_ANGAN</name>
<organism evidence="2">
    <name type="scientific">Anguilla anguilla</name>
    <name type="common">European freshwater eel</name>
    <name type="synonym">Muraena anguilla</name>
    <dbReference type="NCBI Taxonomy" id="7936"/>
    <lineage>
        <taxon>Eukaryota</taxon>
        <taxon>Metazoa</taxon>
        <taxon>Chordata</taxon>
        <taxon>Craniata</taxon>
        <taxon>Vertebrata</taxon>
        <taxon>Euteleostomi</taxon>
        <taxon>Actinopterygii</taxon>
        <taxon>Neopterygii</taxon>
        <taxon>Teleostei</taxon>
        <taxon>Anguilliformes</taxon>
        <taxon>Anguillidae</taxon>
        <taxon>Anguilla</taxon>
    </lineage>
</organism>